<dbReference type="Proteomes" id="UP000031631">
    <property type="component" value="Chromosome"/>
</dbReference>
<name>A0A7U6GJB9_9GAMM</name>
<accession>A0A7U6GJB9</accession>
<gene>
    <name evidence="2" type="ORF">TBH_C1848</name>
</gene>
<evidence type="ECO:0000313" key="3">
    <source>
        <dbReference type="Proteomes" id="UP000031631"/>
    </source>
</evidence>
<sequence>MLTKIVFTLAVIGVVVLLARFRGRPARMPVKAPPKKAASPWLKGLALGVVTLMVMGSALGIWLYWRDAHQVMQVWVIDSRSGHRSEYRAYRGSLEERSFETLDGRRVRLAQTERLEVAAE</sequence>
<dbReference type="EMBL" id="AP012273">
    <property type="protein sequence ID" value="BAO44763.1"/>
    <property type="molecule type" value="Genomic_DNA"/>
</dbReference>
<feature type="transmembrane region" description="Helical" evidence="1">
    <location>
        <begin position="44"/>
        <end position="65"/>
    </location>
</feature>
<protein>
    <recommendedName>
        <fullName evidence="4">Antitermination protein NusG</fullName>
    </recommendedName>
</protein>
<keyword evidence="1" id="KW-1133">Transmembrane helix</keyword>
<keyword evidence="1" id="KW-0812">Transmembrane</keyword>
<keyword evidence="1" id="KW-0472">Membrane</keyword>
<evidence type="ECO:0000256" key="1">
    <source>
        <dbReference type="SAM" id="Phobius"/>
    </source>
</evidence>
<dbReference type="KEGG" id="tbn:TBH_C1848"/>
<dbReference type="OrthoDB" id="6400394at2"/>
<organism evidence="2 3">
    <name type="scientific">Thiolapillus brandeum</name>
    <dbReference type="NCBI Taxonomy" id="1076588"/>
    <lineage>
        <taxon>Bacteria</taxon>
        <taxon>Pseudomonadati</taxon>
        <taxon>Pseudomonadota</taxon>
        <taxon>Gammaproteobacteria</taxon>
        <taxon>Chromatiales</taxon>
        <taxon>Sedimenticolaceae</taxon>
        <taxon>Thiolapillus</taxon>
    </lineage>
</organism>
<evidence type="ECO:0008006" key="4">
    <source>
        <dbReference type="Google" id="ProtNLM"/>
    </source>
</evidence>
<proteinExistence type="predicted"/>
<reference evidence="2 3" key="1">
    <citation type="journal article" date="2014" name="PLoS ONE">
        <title>Physiological and genomic features of a novel sulfur-oxidizing gammaproteobacterium belonging to a previously uncultivated symbiotic lineage isolated from a hydrothermal vent.</title>
        <authorList>
            <person name="Nunoura T."/>
            <person name="Takaki Y."/>
            <person name="Kazama H."/>
            <person name="Kakuta J."/>
            <person name="Shimamura S."/>
            <person name="Makita H."/>
            <person name="Hirai M."/>
            <person name="Miyazaki M."/>
            <person name="Takai K."/>
        </authorList>
    </citation>
    <scope>NUCLEOTIDE SEQUENCE [LARGE SCALE GENOMIC DNA]</scope>
    <source>
        <strain evidence="2 3">Hiromi1</strain>
    </source>
</reference>
<dbReference type="RefSeq" id="WP_052470058.1">
    <property type="nucleotide sequence ID" value="NZ_AP012273.1"/>
</dbReference>
<evidence type="ECO:0000313" key="2">
    <source>
        <dbReference type="EMBL" id="BAO44763.1"/>
    </source>
</evidence>
<dbReference type="AlphaFoldDB" id="A0A7U6GJB9"/>
<feature type="transmembrane region" description="Helical" evidence="1">
    <location>
        <begin position="6"/>
        <end position="23"/>
    </location>
</feature>
<keyword evidence="3" id="KW-1185">Reference proteome</keyword>